<evidence type="ECO:0000313" key="3">
    <source>
        <dbReference type="Proteomes" id="UP000054770"/>
    </source>
</evidence>
<reference evidence="2" key="1">
    <citation type="submission" date="2016-01" db="EMBL/GenBank/DDBJ databases">
        <authorList>
            <person name="Peeters C."/>
        </authorList>
    </citation>
    <scope>NUCLEOTIDE SEQUENCE [LARGE SCALE GENOMIC DNA]</scope>
    <source>
        <strain evidence="2">LMG 22940</strain>
    </source>
</reference>
<feature type="region of interest" description="Disordered" evidence="1">
    <location>
        <begin position="1"/>
        <end position="27"/>
    </location>
</feature>
<sequence>MAQQPPLNPGDEAEPGTPGSGEDVCPACDGSGNNEGARCEVCGGTGKVVQGIGGG</sequence>
<dbReference type="SUPFAM" id="SSF57938">
    <property type="entry name" value="DnaJ/Hsp40 cysteine-rich domain"/>
    <property type="match status" value="1"/>
</dbReference>
<organism evidence="2 3">
    <name type="scientific">Caballeronia choica</name>
    <dbReference type="NCBI Taxonomy" id="326476"/>
    <lineage>
        <taxon>Bacteria</taxon>
        <taxon>Pseudomonadati</taxon>
        <taxon>Pseudomonadota</taxon>
        <taxon>Betaproteobacteria</taxon>
        <taxon>Burkholderiales</taxon>
        <taxon>Burkholderiaceae</taxon>
        <taxon>Caballeronia</taxon>
    </lineage>
</organism>
<gene>
    <name evidence="2" type="ORF">AWB68_06521</name>
</gene>
<evidence type="ECO:0000256" key="1">
    <source>
        <dbReference type="SAM" id="MobiDB-lite"/>
    </source>
</evidence>
<dbReference type="RefSeq" id="WP_200828864.1">
    <property type="nucleotide sequence ID" value="NZ_FCON02000119.1"/>
</dbReference>
<dbReference type="EMBL" id="FCON02000119">
    <property type="protein sequence ID" value="SAL82448.1"/>
    <property type="molecule type" value="Genomic_DNA"/>
</dbReference>
<evidence type="ECO:0008006" key="4">
    <source>
        <dbReference type="Google" id="ProtNLM"/>
    </source>
</evidence>
<dbReference type="AlphaFoldDB" id="A0A158KMN8"/>
<comment type="caution">
    <text evidence="2">The sequence shown here is derived from an EMBL/GenBank/DDBJ whole genome shotgun (WGS) entry which is preliminary data.</text>
</comment>
<evidence type="ECO:0000313" key="2">
    <source>
        <dbReference type="EMBL" id="SAL82448.1"/>
    </source>
</evidence>
<name>A0A158KMN8_9BURK</name>
<proteinExistence type="predicted"/>
<protein>
    <recommendedName>
        <fullName evidence="4">Chaperone protein DnaJ</fullName>
    </recommendedName>
</protein>
<accession>A0A158KMN8</accession>
<dbReference type="InterPro" id="IPR036410">
    <property type="entry name" value="HSP_DnaJ_Cys-rich_dom_sf"/>
</dbReference>
<dbReference type="Gene3D" id="6.20.20.10">
    <property type="match status" value="1"/>
</dbReference>
<dbReference type="Proteomes" id="UP000054770">
    <property type="component" value="Unassembled WGS sequence"/>
</dbReference>
<keyword evidence="3" id="KW-1185">Reference proteome</keyword>